<evidence type="ECO:0000313" key="3">
    <source>
        <dbReference type="Proteomes" id="UP001162480"/>
    </source>
</evidence>
<evidence type="ECO:0000256" key="1">
    <source>
        <dbReference type="SAM" id="Phobius"/>
    </source>
</evidence>
<gene>
    <name evidence="2" type="ORF">OCTVUL_1B027057</name>
</gene>
<dbReference type="EMBL" id="OX597827">
    <property type="protein sequence ID" value="CAI9732814.1"/>
    <property type="molecule type" value="Genomic_DNA"/>
</dbReference>
<name>A0AA36FD37_OCTVU</name>
<feature type="transmembrane region" description="Helical" evidence="1">
    <location>
        <begin position="20"/>
        <end position="38"/>
    </location>
</feature>
<sequence length="73" mass="8584">MNCIAYLQPKLMDPIWAGNLPVWFLSHLILHILQFTFVTPRFFWAVEGHDHSTAVVHMELLDSDGHKEYYVEN</sequence>
<protein>
    <submittedName>
        <fullName evidence="2">Uncharacterized protein</fullName>
    </submittedName>
</protein>
<keyword evidence="1" id="KW-0472">Membrane</keyword>
<keyword evidence="1" id="KW-0812">Transmembrane</keyword>
<organism evidence="2 3">
    <name type="scientific">Octopus vulgaris</name>
    <name type="common">Common octopus</name>
    <dbReference type="NCBI Taxonomy" id="6645"/>
    <lineage>
        <taxon>Eukaryota</taxon>
        <taxon>Metazoa</taxon>
        <taxon>Spiralia</taxon>
        <taxon>Lophotrochozoa</taxon>
        <taxon>Mollusca</taxon>
        <taxon>Cephalopoda</taxon>
        <taxon>Coleoidea</taxon>
        <taxon>Octopodiformes</taxon>
        <taxon>Octopoda</taxon>
        <taxon>Incirrata</taxon>
        <taxon>Octopodidae</taxon>
        <taxon>Octopus</taxon>
    </lineage>
</organism>
<dbReference type="AlphaFoldDB" id="A0AA36FD37"/>
<dbReference type="Proteomes" id="UP001162480">
    <property type="component" value="Chromosome 14"/>
</dbReference>
<proteinExistence type="predicted"/>
<accession>A0AA36FD37</accession>
<reference evidence="2" key="1">
    <citation type="submission" date="2023-08" db="EMBL/GenBank/DDBJ databases">
        <authorList>
            <person name="Alioto T."/>
            <person name="Alioto T."/>
            <person name="Gomez Garrido J."/>
        </authorList>
    </citation>
    <scope>NUCLEOTIDE SEQUENCE</scope>
</reference>
<keyword evidence="3" id="KW-1185">Reference proteome</keyword>
<keyword evidence="1" id="KW-1133">Transmembrane helix</keyword>
<evidence type="ECO:0000313" key="2">
    <source>
        <dbReference type="EMBL" id="CAI9732814.1"/>
    </source>
</evidence>